<protein>
    <recommendedName>
        <fullName evidence="2">histidine kinase</fullName>
        <ecNumber evidence="2">2.7.13.3</ecNumber>
    </recommendedName>
</protein>
<dbReference type="SUPFAM" id="SSF55874">
    <property type="entry name" value="ATPase domain of HSP90 chaperone/DNA topoisomerase II/histidine kinase"/>
    <property type="match status" value="1"/>
</dbReference>
<organism evidence="11 12">
    <name type="scientific">Mucilaginibacter polytrichastri</name>
    <dbReference type="NCBI Taxonomy" id="1302689"/>
    <lineage>
        <taxon>Bacteria</taxon>
        <taxon>Pseudomonadati</taxon>
        <taxon>Bacteroidota</taxon>
        <taxon>Sphingobacteriia</taxon>
        <taxon>Sphingobacteriales</taxon>
        <taxon>Sphingobacteriaceae</taxon>
        <taxon>Mucilaginibacter</taxon>
    </lineage>
</organism>
<keyword evidence="8" id="KW-0472">Membrane</keyword>
<evidence type="ECO:0000259" key="10">
    <source>
        <dbReference type="Pfam" id="PF13581"/>
    </source>
</evidence>
<dbReference type="GO" id="GO:0005524">
    <property type="term" value="F:ATP binding"/>
    <property type="evidence" value="ECO:0007669"/>
    <property type="project" value="UniProtKB-KW"/>
</dbReference>
<dbReference type="Pfam" id="PF07568">
    <property type="entry name" value="HisKA_2"/>
    <property type="match status" value="1"/>
</dbReference>
<evidence type="ECO:0000256" key="3">
    <source>
        <dbReference type="ARBA" id="ARBA00022553"/>
    </source>
</evidence>
<proteinExistence type="predicted"/>
<evidence type="ECO:0000256" key="4">
    <source>
        <dbReference type="ARBA" id="ARBA00022679"/>
    </source>
</evidence>
<evidence type="ECO:0000256" key="7">
    <source>
        <dbReference type="ARBA" id="ARBA00022840"/>
    </source>
</evidence>
<keyword evidence="4" id="KW-0808">Transferase</keyword>
<keyword evidence="8" id="KW-0812">Transmembrane</keyword>
<keyword evidence="6" id="KW-0418">Kinase</keyword>
<evidence type="ECO:0000313" key="12">
    <source>
        <dbReference type="Proteomes" id="UP000186720"/>
    </source>
</evidence>
<dbReference type="SUPFAM" id="SSF48452">
    <property type="entry name" value="TPR-like"/>
    <property type="match status" value="2"/>
</dbReference>
<evidence type="ECO:0000256" key="6">
    <source>
        <dbReference type="ARBA" id="ARBA00022777"/>
    </source>
</evidence>
<keyword evidence="3" id="KW-0597">Phosphoprotein</keyword>
<dbReference type="EMBL" id="MPPL01000001">
    <property type="protein sequence ID" value="OKS86707.1"/>
    <property type="molecule type" value="Genomic_DNA"/>
</dbReference>
<feature type="domain" description="Signal transduction histidine kinase subgroup 2 dimerisation and phosphoacceptor" evidence="9">
    <location>
        <begin position="567"/>
        <end position="640"/>
    </location>
</feature>
<dbReference type="PANTHER" id="PTHR41523">
    <property type="entry name" value="TWO-COMPONENT SYSTEM SENSOR PROTEIN"/>
    <property type="match status" value="1"/>
</dbReference>
<dbReference type="STRING" id="1302689.RG47T_2164"/>
<dbReference type="Pfam" id="PF13581">
    <property type="entry name" value="HATPase_c_2"/>
    <property type="match status" value="1"/>
</dbReference>
<keyword evidence="12" id="KW-1185">Reference proteome</keyword>
<accession>A0A1Q5ZY83</accession>
<feature type="transmembrane region" description="Helical" evidence="8">
    <location>
        <begin position="510"/>
        <end position="527"/>
    </location>
</feature>
<evidence type="ECO:0000256" key="1">
    <source>
        <dbReference type="ARBA" id="ARBA00000085"/>
    </source>
</evidence>
<evidence type="ECO:0000256" key="5">
    <source>
        <dbReference type="ARBA" id="ARBA00022741"/>
    </source>
</evidence>
<evidence type="ECO:0000256" key="8">
    <source>
        <dbReference type="SAM" id="Phobius"/>
    </source>
</evidence>
<sequence>MSSKTINSGMKDMDIKYAIKQYPLIYIMSMVFTMFVTGAYSLPQQPGLKVSRDTFLVRQIKVLTDSAAYLFGMPKAGKENFARAQKLYDQALLISNGIHSPQSGLDVMLLKGQCYYFNTEIKPGDSCFSSALEGYKKLGDKHARGMALLTWAKFKHDYESAGYKERIRMFSEAQALFKQTGDRLNEIYAFKYIADVNLCYGKFDLAKQQLLQVVADYKKIHYPDLIYTYDLLAAISISRGETEQVLYYNMQMIKSMDDKRFAKKYYYFCYKIGDNYLNIGLPSLSTIYYKKALEAVPQFNDVYSLYLNYFLLDKVITSMILEHHGQAALAFLINYIKDAPDTDVANAFINKDFGICYQELHRYAEAETYYLKMIPNMDNGSLKFIIPFPIRFESYRIIADFYVLTKRFKFADKYLQVMSASKETGHIAPLDLSKFYLLKFKVDSAAGNYIRGIRYLHKYNQITDSLFSVTKSRQIAELQIKYNTAKKEQDIRLRDKDIALLKKQKRSSQLTLLGGVILSLILLGAGYNRYRYKQRSNLQLQKQQSEISIKNQSLEKLLSENEWLLREVHHRVKNNLQIIIGLLISQTVYLKDEVALDAVLQSQQRIQAMALIHQKLYRSPSISVIFMPEYINDLIDYLKDCFQIGNSVLFKIDVEDISLDVAKTISIGLILNELITNAVKYAFGNTAHGVITIEMFSLENGRITLLVADNGCGLPGDFDTDRSETFGMKLIRGLAGDLEAEYLFENKEGTACSIVFDNGSSTHTNEIPNV</sequence>
<dbReference type="AlphaFoldDB" id="A0A1Q5ZY83"/>
<dbReference type="EC" id="2.7.13.3" evidence="2"/>
<feature type="transmembrane region" description="Helical" evidence="8">
    <location>
        <begin position="21"/>
        <end position="42"/>
    </location>
</feature>
<dbReference type="Proteomes" id="UP000186720">
    <property type="component" value="Unassembled WGS sequence"/>
</dbReference>
<keyword evidence="7" id="KW-0067">ATP-binding</keyword>
<dbReference type="InterPro" id="IPR003594">
    <property type="entry name" value="HATPase_dom"/>
</dbReference>
<feature type="domain" description="Histidine kinase/HSP90-like ATPase" evidence="10">
    <location>
        <begin position="657"/>
        <end position="750"/>
    </location>
</feature>
<evidence type="ECO:0000256" key="2">
    <source>
        <dbReference type="ARBA" id="ARBA00012438"/>
    </source>
</evidence>
<keyword evidence="8" id="KW-1133">Transmembrane helix</keyword>
<dbReference type="GO" id="GO:0004673">
    <property type="term" value="F:protein histidine kinase activity"/>
    <property type="evidence" value="ECO:0007669"/>
    <property type="project" value="UniProtKB-EC"/>
</dbReference>
<dbReference type="InterPro" id="IPR011990">
    <property type="entry name" value="TPR-like_helical_dom_sf"/>
</dbReference>
<dbReference type="InterPro" id="IPR011495">
    <property type="entry name" value="Sig_transdc_His_kin_sub2_dim/P"/>
</dbReference>
<comment type="catalytic activity">
    <reaction evidence="1">
        <text>ATP + protein L-histidine = ADP + protein N-phospho-L-histidine.</text>
        <dbReference type="EC" id="2.7.13.3"/>
    </reaction>
</comment>
<reference evidence="11 12" key="1">
    <citation type="submission" date="2016-11" db="EMBL/GenBank/DDBJ databases">
        <title>Whole Genome Sequencing of Mucilaginibacter polytrichastri RG4-7(T) isolated from the moss sample.</title>
        <authorList>
            <person name="Li Y."/>
        </authorList>
    </citation>
    <scope>NUCLEOTIDE SEQUENCE [LARGE SCALE GENOMIC DNA]</scope>
    <source>
        <strain evidence="11 12">RG4-7</strain>
    </source>
</reference>
<name>A0A1Q5ZY83_9SPHI</name>
<evidence type="ECO:0000259" key="9">
    <source>
        <dbReference type="Pfam" id="PF07568"/>
    </source>
</evidence>
<dbReference type="OrthoDB" id="1523170at2"/>
<comment type="caution">
    <text evidence="11">The sequence shown here is derived from an EMBL/GenBank/DDBJ whole genome shotgun (WGS) entry which is preliminary data.</text>
</comment>
<dbReference type="PANTHER" id="PTHR41523:SF8">
    <property type="entry name" value="ETHYLENE RESPONSE SENSOR PROTEIN"/>
    <property type="match status" value="1"/>
</dbReference>
<dbReference type="InterPro" id="IPR036890">
    <property type="entry name" value="HATPase_C_sf"/>
</dbReference>
<keyword evidence="5" id="KW-0547">Nucleotide-binding</keyword>
<dbReference type="Gene3D" id="1.25.40.10">
    <property type="entry name" value="Tetratricopeptide repeat domain"/>
    <property type="match status" value="2"/>
</dbReference>
<evidence type="ECO:0000313" key="11">
    <source>
        <dbReference type="EMBL" id="OKS86707.1"/>
    </source>
</evidence>
<dbReference type="Gene3D" id="3.30.450.20">
    <property type="entry name" value="PAS domain"/>
    <property type="match status" value="1"/>
</dbReference>
<gene>
    <name evidence="11" type="ORF">RG47T_2164</name>
</gene>
<dbReference type="Gene3D" id="3.30.565.10">
    <property type="entry name" value="Histidine kinase-like ATPase, C-terminal domain"/>
    <property type="match status" value="1"/>
</dbReference>
<dbReference type="RefSeq" id="WP_074489383.1">
    <property type="nucleotide sequence ID" value="NZ_FPAM01000004.1"/>
</dbReference>